<feature type="transmembrane region" description="Helical" evidence="5">
    <location>
        <begin position="287"/>
        <end position="310"/>
    </location>
</feature>
<evidence type="ECO:0000256" key="5">
    <source>
        <dbReference type="SAM" id="Phobius"/>
    </source>
</evidence>
<sequence length="384" mass="38707">MLTASAMTTVGALPVFLLTAQVAFVSADLHFGAARLGLAASIFFAAAAVSSFGTGVLAERLGGRISTVASATLSVVSCLGIAFFASSYGQLVAWVIVGGVANAALQTTSNLSLAHSIPASSQGLAFGMKQSAIPAAILIGGLAVPTVGHELGWRAPFMIAAFLAVITAGVGLRLTPARSSASTARPAAREAPPTGALILTTVTMALASSAVNSLGAFLPAWCHENGWEPGRAGLLVAAASATSIAGRVLAGIAADRRRGRNLPVVSVHLIAGAVGIALISTGAPAPLIVGAFLAFGLGWSWPGLLLFAVVRVARDSPGRASGAIQTGAFIGGAVGPLTFGLLVEARGYDTAWWAAVVGLIVAASLLFLARRIFVTDLIRRPMTH</sequence>
<dbReference type="PANTHER" id="PTHR23527:SF1">
    <property type="entry name" value="BLL3282 PROTEIN"/>
    <property type="match status" value="1"/>
</dbReference>
<dbReference type="PROSITE" id="PS50850">
    <property type="entry name" value="MFS"/>
    <property type="match status" value="1"/>
</dbReference>
<keyword evidence="2 5" id="KW-0812">Transmembrane</keyword>
<evidence type="ECO:0000256" key="1">
    <source>
        <dbReference type="ARBA" id="ARBA00004651"/>
    </source>
</evidence>
<dbReference type="SUPFAM" id="SSF103473">
    <property type="entry name" value="MFS general substrate transporter"/>
    <property type="match status" value="1"/>
</dbReference>
<feature type="transmembrane region" description="Helical" evidence="5">
    <location>
        <begin position="132"/>
        <end position="149"/>
    </location>
</feature>
<dbReference type="Gene3D" id="1.20.1250.20">
    <property type="entry name" value="MFS general substrate transporter like domains"/>
    <property type="match status" value="2"/>
</dbReference>
<reference evidence="7 8" key="1">
    <citation type="submission" date="2022-07" db="EMBL/GenBank/DDBJ databases">
        <title>Novel species in genus Aeromicrobium.</title>
        <authorList>
            <person name="Ye L."/>
        </authorList>
    </citation>
    <scope>NUCLEOTIDE SEQUENCE [LARGE SCALE GENOMIC DNA]</scope>
    <source>
        <strain evidence="8">zg-Y50</strain>
    </source>
</reference>
<feature type="transmembrane region" description="Helical" evidence="5">
    <location>
        <begin position="322"/>
        <end position="345"/>
    </location>
</feature>
<feature type="transmembrane region" description="Helical" evidence="5">
    <location>
        <begin position="65"/>
        <end position="85"/>
    </location>
</feature>
<keyword evidence="8" id="KW-1185">Reference proteome</keyword>
<gene>
    <name evidence="7" type="ORF">NP095_13855</name>
</gene>
<feature type="transmembrane region" description="Helical" evidence="5">
    <location>
        <begin position="351"/>
        <end position="373"/>
    </location>
</feature>
<dbReference type="Pfam" id="PF07690">
    <property type="entry name" value="MFS_1"/>
    <property type="match status" value="1"/>
</dbReference>
<organism evidence="7 8">
    <name type="scientific">Aeromicrobium duanguangcaii</name>
    <dbReference type="NCBI Taxonomy" id="2968086"/>
    <lineage>
        <taxon>Bacteria</taxon>
        <taxon>Bacillati</taxon>
        <taxon>Actinomycetota</taxon>
        <taxon>Actinomycetes</taxon>
        <taxon>Propionibacteriales</taxon>
        <taxon>Nocardioidaceae</taxon>
        <taxon>Aeromicrobium</taxon>
    </lineage>
</organism>
<keyword evidence="4 5" id="KW-0472">Membrane</keyword>
<dbReference type="RefSeq" id="WP_232419107.1">
    <property type="nucleotide sequence ID" value="NZ_CP101990.1"/>
</dbReference>
<protein>
    <submittedName>
        <fullName evidence="7">MFS transporter</fullName>
    </submittedName>
</protein>
<evidence type="ECO:0000313" key="8">
    <source>
        <dbReference type="Proteomes" id="UP001315860"/>
    </source>
</evidence>
<accession>A0ABY5KE21</accession>
<feature type="domain" description="Major facilitator superfamily (MFS) profile" evidence="6">
    <location>
        <begin position="1"/>
        <end position="373"/>
    </location>
</feature>
<dbReference type="PANTHER" id="PTHR23527">
    <property type="entry name" value="BLL3282 PROTEIN"/>
    <property type="match status" value="1"/>
</dbReference>
<name>A0ABY5KE21_9ACTN</name>
<dbReference type="InterPro" id="IPR052952">
    <property type="entry name" value="MFS-Transporter"/>
</dbReference>
<keyword evidence="3 5" id="KW-1133">Transmembrane helix</keyword>
<dbReference type="InterPro" id="IPR020846">
    <property type="entry name" value="MFS_dom"/>
</dbReference>
<evidence type="ECO:0000259" key="6">
    <source>
        <dbReference type="PROSITE" id="PS50850"/>
    </source>
</evidence>
<evidence type="ECO:0000256" key="2">
    <source>
        <dbReference type="ARBA" id="ARBA00022692"/>
    </source>
</evidence>
<feature type="transmembrane region" description="Helical" evidence="5">
    <location>
        <begin position="91"/>
        <end position="111"/>
    </location>
</feature>
<dbReference type="InterPro" id="IPR011701">
    <property type="entry name" value="MFS"/>
</dbReference>
<dbReference type="Proteomes" id="UP001315860">
    <property type="component" value="Chromosome"/>
</dbReference>
<evidence type="ECO:0000256" key="3">
    <source>
        <dbReference type="ARBA" id="ARBA00022989"/>
    </source>
</evidence>
<dbReference type="InterPro" id="IPR036259">
    <property type="entry name" value="MFS_trans_sf"/>
</dbReference>
<evidence type="ECO:0000256" key="4">
    <source>
        <dbReference type="ARBA" id="ARBA00023136"/>
    </source>
</evidence>
<dbReference type="EMBL" id="CP101990">
    <property type="protein sequence ID" value="UUI68278.1"/>
    <property type="molecule type" value="Genomic_DNA"/>
</dbReference>
<feature type="transmembrane region" description="Helical" evidence="5">
    <location>
        <begin position="37"/>
        <end position="58"/>
    </location>
</feature>
<feature type="transmembrane region" description="Helical" evidence="5">
    <location>
        <begin position="232"/>
        <end position="250"/>
    </location>
</feature>
<feature type="transmembrane region" description="Helical" evidence="5">
    <location>
        <begin position="155"/>
        <end position="175"/>
    </location>
</feature>
<feature type="transmembrane region" description="Helical" evidence="5">
    <location>
        <begin position="196"/>
        <end position="220"/>
    </location>
</feature>
<feature type="transmembrane region" description="Helical" evidence="5">
    <location>
        <begin position="262"/>
        <end position="281"/>
    </location>
</feature>
<comment type="subcellular location">
    <subcellularLocation>
        <location evidence="1">Cell membrane</location>
        <topology evidence="1">Multi-pass membrane protein</topology>
    </subcellularLocation>
</comment>
<proteinExistence type="predicted"/>
<evidence type="ECO:0000313" key="7">
    <source>
        <dbReference type="EMBL" id="UUI68278.1"/>
    </source>
</evidence>